<sequence>MLGISQLQFPSRDSGKIRFFSYLGTFVSLSILLNPVSICFMGATLLFRSEIKAFYVYKEMKAAKQQKVSKREYWEIFFKNNITKVVYFCLLSAGMMYFSFTSTFLLVASFGAIPLTMLLILLQSELRPKDFNPLTLFKAAMDFFVEGIKENSRSLVNGLDARFEHLLPHMLNDETIKNIKLLAEKYGEKIPEYKDVINSGEFINFIEYIKDIEDPRVLKDDAKNKLILFLKDFCENDQKHSSGFTGGQILLLVLRACNDGEGEVIVNKRDALIVNLLDTQTFSTKERIPNTCFTGIIYRMLSSLEGMHFDPEIKFTPPRRMFLEEAKNQASRFMLDVLKKKKNNKEIFHAWYQVQNDPDSQKIVDDFIAEVRVPLMRELLGFGSVYTEQIMLMLMNSIGSIRLKRIEGTILLRVEGELKKHGLDNLYDNQVENIANKVFLALLDKDLLNTDFSLKNLFIRKEEYMIISEIVEREAERLKLEPKKTMEGQVVRMLNNLNRLPQSRRCYRIYEELGKNDEDKKREVKRILHERLKLPEKTINALLKEESLSKLELAIEDIYHQSKNNVVELYNKIKEVKREFTEDELLTAEEIDSIVKGKIVNLSTEDKLVLSKGRLSRCSSVSNMASGYDL</sequence>
<dbReference type="OrthoDB" id="10406112at2759"/>
<evidence type="ECO:0000313" key="3">
    <source>
        <dbReference type="Proteomes" id="UP000325440"/>
    </source>
</evidence>
<feature type="transmembrane region" description="Helical" evidence="1">
    <location>
        <begin position="20"/>
        <end position="47"/>
    </location>
</feature>
<dbReference type="Proteomes" id="UP000325440">
    <property type="component" value="Unassembled WGS sequence"/>
</dbReference>
<gene>
    <name evidence="2" type="ORF">CINCED_3A018738</name>
</gene>
<protein>
    <submittedName>
        <fullName evidence="2">Uncharacterized protein</fullName>
    </submittedName>
</protein>
<dbReference type="AlphaFoldDB" id="A0A5E4N9N6"/>
<keyword evidence="1" id="KW-1133">Transmembrane helix</keyword>
<keyword evidence="1" id="KW-0472">Membrane</keyword>
<evidence type="ECO:0000313" key="2">
    <source>
        <dbReference type="EMBL" id="VVC39112.1"/>
    </source>
</evidence>
<accession>A0A5E4N9N6</accession>
<keyword evidence="1" id="KW-0812">Transmembrane</keyword>
<organism evidence="2 3">
    <name type="scientific">Cinara cedri</name>
    <dbReference type="NCBI Taxonomy" id="506608"/>
    <lineage>
        <taxon>Eukaryota</taxon>
        <taxon>Metazoa</taxon>
        <taxon>Ecdysozoa</taxon>
        <taxon>Arthropoda</taxon>
        <taxon>Hexapoda</taxon>
        <taxon>Insecta</taxon>
        <taxon>Pterygota</taxon>
        <taxon>Neoptera</taxon>
        <taxon>Paraneoptera</taxon>
        <taxon>Hemiptera</taxon>
        <taxon>Sternorrhyncha</taxon>
        <taxon>Aphidomorpha</taxon>
        <taxon>Aphidoidea</taxon>
        <taxon>Aphididae</taxon>
        <taxon>Lachninae</taxon>
        <taxon>Cinara</taxon>
    </lineage>
</organism>
<dbReference type="EMBL" id="CABPRJ010001653">
    <property type="protein sequence ID" value="VVC39112.1"/>
    <property type="molecule type" value="Genomic_DNA"/>
</dbReference>
<feature type="transmembrane region" description="Helical" evidence="1">
    <location>
        <begin position="81"/>
        <end position="98"/>
    </location>
</feature>
<keyword evidence="3" id="KW-1185">Reference proteome</keyword>
<proteinExistence type="predicted"/>
<reference evidence="2 3" key="1">
    <citation type="submission" date="2019-08" db="EMBL/GenBank/DDBJ databases">
        <authorList>
            <person name="Alioto T."/>
            <person name="Alioto T."/>
            <person name="Gomez Garrido J."/>
        </authorList>
    </citation>
    <scope>NUCLEOTIDE SEQUENCE [LARGE SCALE GENOMIC DNA]</scope>
</reference>
<name>A0A5E4N9N6_9HEMI</name>
<evidence type="ECO:0000256" key="1">
    <source>
        <dbReference type="SAM" id="Phobius"/>
    </source>
</evidence>